<protein>
    <recommendedName>
        <fullName evidence="7">Hydrophobin</fullName>
    </recommendedName>
</protein>
<evidence type="ECO:0000256" key="1">
    <source>
        <dbReference type="ARBA" id="ARBA00004191"/>
    </source>
</evidence>
<keyword evidence="3 7" id="KW-0134">Cell wall</keyword>
<reference evidence="9" key="2">
    <citation type="submission" date="2015-01" db="EMBL/GenBank/DDBJ databases">
        <title>Evolutionary Origins and Diversification of the Mycorrhizal Mutualists.</title>
        <authorList>
            <consortium name="DOE Joint Genome Institute"/>
            <consortium name="Mycorrhizal Genomics Consortium"/>
            <person name="Kohler A."/>
            <person name="Kuo A."/>
            <person name="Nagy L.G."/>
            <person name="Floudas D."/>
            <person name="Copeland A."/>
            <person name="Barry K.W."/>
            <person name="Cichocki N."/>
            <person name="Veneault-Fourrey C."/>
            <person name="LaButti K."/>
            <person name="Lindquist E.A."/>
            <person name="Lipzen A."/>
            <person name="Lundell T."/>
            <person name="Morin E."/>
            <person name="Murat C."/>
            <person name="Riley R."/>
            <person name="Ohm R."/>
            <person name="Sun H."/>
            <person name="Tunlid A."/>
            <person name="Henrissat B."/>
            <person name="Grigoriev I.V."/>
            <person name="Hibbett D.S."/>
            <person name="Martin F."/>
        </authorList>
    </citation>
    <scope>NUCLEOTIDE SEQUENCE [LARGE SCALE GENOMIC DNA]</scope>
    <source>
        <strain evidence="9">Ve08.2h10</strain>
    </source>
</reference>
<comment type="subcellular location">
    <subcellularLocation>
        <location evidence="1 7">Secreted</location>
        <location evidence="1 7">Cell wall</location>
    </subcellularLocation>
</comment>
<evidence type="ECO:0000256" key="4">
    <source>
        <dbReference type="ARBA" id="ARBA00022525"/>
    </source>
</evidence>
<feature type="signal peptide" evidence="7">
    <location>
        <begin position="1"/>
        <end position="21"/>
    </location>
</feature>
<dbReference type="STRING" id="930991.A0A0D0DFC2"/>
<organism evidence="8 9">
    <name type="scientific">Paxillus rubicundulus Ve08.2h10</name>
    <dbReference type="NCBI Taxonomy" id="930991"/>
    <lineage>
        <taxon>Eukaryota</taxon>
        <taxon>Fungi</taxon>
        <taxon>Dikarya</taxon>
        <taxon>Basidiomycota</taxon>
        <taxon>Agaricomycotina</taxon>
        <taxon>Agaricomycetes</taxon>
        <taxon>Agaricomycetidae</taxon>
        <taxon>Boletales</taxon>
        <taxon>Paxilineae</taxon>
        <taxon>Paxillaceae</taxon>
        <taxon>Paxillus</taxon>
    </lineage>
</organism>
<dbReference type="GO" id="GO:0009277">
    <property type="term" value="C:fungal-type cell wall"/>
    <property type="evidence" value="ECO:0007669"/>
    <property type="project" value="InterPro"/>
</dbReference>
<comment type="similarity">
    <text evidence="2 7">Belongs to the fungal hydrophobin family.</text>
</comment>
<proteinExistence type="inferred from homology"/>
<keyword evidence="6 7" id="KW-1015">Disulfide bond</keyword>
<evidence type="ECO:0000256" key="5">
    <source>
        <dbReference type="ARBA" id="ARBA00022729"/>
    </source>
</evidence>
<dbReference type="InterPro" id="IPR001338">
    <property type="entry name" value="Class_I_Hydrophobin"/>
</dbReference>
<dbReference type="Pfam" id="PF01185">
    <property type="entry name" value="Hydrophobin"/>
    <property type="match status" value="1"/>
</dbReference>
<dbReference type="GO" id="GO:0005199">
    <property type="term" value="F:structural constituent of cell wall"/>
    <property type="evidence" value="ECO:0007669"/>
    <property type="project" value="InterPro"/>
</dbReference>
<name>A0A0D0DFC2_9AGAM</name>
<evidence type="ECO:0000256" key="7">
    <source>
        <dbReference type="RuleBase" id="RU365009"/>
    </source>
</evidence>
<dbReference type="Proteomes" id="UP000054538">
    <property type="component" value="Unassembled WGS sequence"/>
</dbReference>
<accession>A0A0D0DFC2</accession>
<dbReference type="OrthoDB" id="4225815at2759"/>
<sequence length="116" mass="11530">MFLRPSALFFPIVALAAVATAAPGVLQVRNLADQCTTGSLQCCKSTIQSTSISAAVLGGLLGIVFTPIQGLVGLSCTPITLAGAGAGPVCTQQPVCCTGNTYSGSINIGCSPINLS</sequence>
<reference evidence="8 9" key="1">
    <citation type="submission" date="2014-04" db="EMBL/GenBank/DDBJ databases">
        <authorList>
            <consortium name="DOE Joint Genome Institute"/>
            <person name="Kuo A."/>
            <person name="Kohler A."/>
            <person name="Jargeat P."/>
            <person name="Nagy L.G."/>
            <person name="Floudas D."/>
            <person name="Copeland A."/>
            <person name="Barry K.W."/>
            <person name="Cichocki N."/>
            <person name="Veneault-Fourrey C."/>
            <person name="LaButti K."/>
            <person name="Lindquist E.A."/>
            <person name="Lipzen A."/>
            <person name="Lundell T."/>
            <person name="Morin E."/>
            <person name="Murat C."/>
            <person name="Sun H."/>
            <person name="Tunlid A."/>
            <person name="Henrissat B."/>
            <person name="Grigoriev I.V."/>
            <person name="Hibbett D.S."/>
            <person name="Martin F."/>
            <person name="Nordberg H.P."/>
            <person name="Cantor M.N."/>
            <person name="Hua S.X."/>
        </authorList>
    </citation>
    <scope>NUCLEOTIDE SEQUENCE [LARGE SCALE GENOMIC DNA]</scope>
    <source>
        <strain evidence="8 9">Ve08.2h10</strain>
    </source>
</reference>
<dbReference type="InterPro" id="IPR019778">
    <property type="entry name" value="Class_I_Hydrophobin_CS"/>
</dbReference>
<evidence type="ECO:0000313" key="9">
    <source>
        <dbReference type="Proteomes" id="UP000054538"/>
    </source>
</evidence>
<feature type="chain" id="PRO_5013985827" description="Hydrophobin" evidence="7">
    <location>
        <begin position="22"/>
        <end position="116"/>
    </location>
</feature>
<keyword evidence="4 7" id="KW-0964">Secreted</keyword>
<dbReference type="PROSITE" id="PS00956">
    <property type="entry name" value="HYDROPHOBIN"/>
    <property type="match status" value="1"/>
</dbReference>
<dbReference type="HOGENOM" id="CLU_105134_2_0_1"/>
<gene>
    <name evidence="8" type="ORF">PAXRUDRAFT_833940</name>
</gene>
<keyword evidence="5 7" id="KW-0732">Signal</keyword>
<dbReference type="AlphaFoldDB" id="A0A0D0DFC2"/>
<evidence type="ECO:0000256" key="6">
    <source>
        <dbReference type="ARBA" id="ARBA00023157"/>
    </source>
</evidence>
<evidence type="ECO:0000256" key="2">
    <source>
        <dbReference type="ARBA" id="ARBA00010446"/>
    </source>
</evidence>
<keyword evidence="9" id="KW-1185">Reference proteome</keyword>
<dbReference type="InParanoid" id="A0A0D0DFC2"/>
<evidence type="ECO:0000256" key="3">
    <source>
        <dbReference type="ARBA" id="ARBA00022512"/>
    </source>
</evidence>
<dbReference type="SMART" id="SM00075">
    <property type="entry name" value="HYDRO"/>
    <property type="match status" value="1"/>
</dbReference>
<evidence type="ECO:0000313" key="8">
    <source>
        <dbReference type="EMBL" id="KIK79754.1"/>
    </source>
</evidence>
<dbReference type="EMBL" id="KN826195">
    <property type="protein sequence ID" value="KIK79754.1"/>
    <property type="molecule type" value="Genomic_DNA"/>
</dbReference>
<dbReference type="CDD" id="cd23507">
    <property type="entry name" value="hydrophobin_I"/>
    <property type="match status" value="1"/>
</dbReference>